<feature type="region of interest" description="Disordered" evidence="1">
    <location>
        <begin position="356"/>
        <end position="376"/>
    </location>
</feature>
<feature type="compositionally biased region" description="Basic residues" evidence="1">
    <location>
        <begin position="364"/>
        <end position="376"/>
    </location>
</feature>
<accession>A0A427XE06</accession>
<keyword evidence="3" id="KW-1185">Reference proteome</keyword>
<dbReference type="AlphaFoldDB" id="A0A427XE06"/>
<evidence type="ECO:0000313" key="3">
    <source>
        <dbReference type="Proteomes" id="UP000279236"/>
    </source>
</evidence>
<dbReference type="RefSeq" id="XP_028472114.1">
    <property type="nucleotide sequence ID" value="XM_028619541.1"/>
</dbReference>
<proteinExistence type="predicted"/>
<gene>
    <name evidence="2" type="ORF">EHS24_003906</name>
</gene>
<feature type="region of interest" description="Disordered" evidence="1">
    <location>
        <begin position="1"/>
        <end position="23"/>
    </location>
</feature>
<dbReference type="EMBL" id="RSCE01000019">
    <property type="protein sequence ID" value="RSH76967.1"/>
    <property type="molecule type" value="Genomic_DNA"/>
</dbReference>
<protein>
    <recommendedName>
        <fullName evidence="4">F-box domain-containing protein</fullName>
    </recommendedName>
</protein>
<reference evidence="2 3" key="1">
    <citation type="submission" date="2018-11" db="EMBL/GenBank/DDBJ databases">
        <title>Genome sequence of Apiotrichum porosum DSM 27194.</title>
        <authorList>
            <person name="Aliyu H."/>
            <person name="Gorte O."/>
            <person name="Ochsenreither K."/>
        </authorList>
    </citation>
    <scope>NUCLEOTIDE SEQUENCE [LARGE SCALE GENOMIC DNA]</scope>
    <source>
        <strain evidence="2 3">DSM 27194</strain>
    </source>
</reference>
<dbReference type="Proteomes" id="UP000279236">
    <property type="component" value="Unassembled WGS sequence"/>
</dbReference>
<organism evidence="2 3">
    <name type="scientific">Apiotrichum porosum</name>
    <dbReference type="NCBI Taxonomy" id="105984"/>
    <lineage>
        <taxon>Eukaryota</taxon>
        <taxon>Fungi</taxon>
        <taxon>Dikarya</taxon>
        <taxon>Basidiomycota</taxon>
        <taxon>Agaricomycotina</taxon>
        <taxon>Tremellomycetes</taxon>
        <taxon>Trichosporonales</taxon>
        <taxon>Trichosporonaceae</taxon>
        <taxon>Apiotrichum</taxon>
    </lineage>
</organism>
<name>A0A427XE06_9TREE</name>
<evidence type="ECO:0008006" key="4">
    <source>
        <dbReference type="Google" id="ProtNLM"/>
    </source>
</evidence>
<sequence>MLYKNKVLDNRPPDKRAKHDQHDKTATWCITPSPTLKPLSSELSKKVLMNPDIISRIVRYACMNRFSHNAVLFRLLNVCKAFHQPALKMLYSNLQYDGFCNPFLDHGAKSTILEYTEDLMVLHHKGCTATAAMGTDLLFPNLKSMTLFLVCGPSCTNCAVIQAAFRAPPQGLTIVTEHDSLFVKPGVPDMILGCSARATTITYDMGINGLKYIPFVFSLPHGPNLNKITFQVHLTGECDGDMFRKVCKSFISALKSVPFGQTLTLVLEYKNHWRDFPAWTTWQSRLERCAKEIALHQQLWVEASLDQDRVMFKKLNSCVSFVNHVPEPSASPFGYQKPVVRHRAVTRGMAARAGGSELEELPKKSVKKKVKAGKLP</sequence>
<comment type="caution">
    <text evidence="2">The sequence shown here is derived from an EMBL/GenBank/DDBJ whole genome shotgun (WGS) entry which is preliminary data.</text>
</comment>
<evidence type="ECO:0000313" key="2">
    <source>
        <dbReference type="EMBL" id="RSH76967.1"/>
    </source>
</evidence>
<dbReference type="GeneID" id="39588449"/>
<evidence type="ECO:0000256" key="1">
    <source>
        <dbReference type="SAM" id="MobiDB-lite"/>
    </source>
</evidence>